<keyword evidence="2" id="KW-0732">Signal</keyword>
<sequence length="215" mass="23713">MKKKYAILILFFAITFILQTNLVDTEYANCQNQQFSFIDDKCIVTRADGTEIVCQKEILNTSLRITIKVKKCDAPIALDVSIEASGYEGFEQFTSSQMSRDIRHLGDQNTKLRLRVSLDNTTTRIGLKINMITGYVRHGAFNISSSTPLVYGGLKRTVNECAPSIKRGNDILSGGEIAGVVVGCMIGFVLLCVLCFWLVSFSISGIFCNELDGGV</sequence>
<feature type="signal peptide" evidence="2">
    <location>
        <begin position="1"/>
        <end position="25"/>
    </location>
</feature>
<gene>
    <name evidence="4" type="primary">LOC116307773</name>
</gene>
<feature type="transmembrane region" description="Helical" evidence="1">
    <location>
        <begin position="177"/>
        <end position="199"/>
    </location>
</feature>
<name>A0A6P8J818_ACTTE</name>
<keyword evidence="1" id="KW-0472">Membrane</keyword>
<feature type="chain" id="PRO_5028395264" evidence="2">
    <location>
        <begin position="26"/>
        <end position="215"/>
    </location>
</feature>
<protein>
    <submittedName>
        <fullName evidence="4">Uncharacterized protein LOC116307773</fullName>
    </submittedName>
</protein>
<dbReference type="KEGG" id="aten:116307773"/>
<dbReference type="RefSeq" id="XP_031573938.1">
    <property type="nucleotide sequence ID" value="XM_031718078.1"/>
</dbReference>
<keyword evidence="1" id="KW-0812">Transmembrane</keyword>
<evidence type="ECO:0000313" key="4">
    <source>
        <dbReference type="RefSeq" id="XP_031573938.1"/>
    </source>
</evidence>
<evidence type="ECO:0000256" key="1">
    <source>
        <dbReference type="SAM" id="Phobius"/>
    </source>
</evidence>
<reference evidence="4" key="1">
    <citation type="submission" date="2025-08" db="UniProtKB">
        <authorList>
            <consortium name="RefSeq"/>
        </authorList>
    </citation>
    <scope>IDENTIFICATION</scope>
    <source>
        <tissue evidence="4">Tentacle</tissue>
    </source>
</reference>
<organism evidence="3 4">
    <name type="scientific">Actinia tenebrosa</name>
    <name type="common">Australian red waratah sea anemone</name>
    <dbReference type="NCBI Taxonomy" id="6105"/>
    <lineage>
        <taxon>Eukaryota</taxon>
        <taxon>Metazoa</taxon>
        <taxon>Cnidaria</taxon>
        <taxon>Anthozoa</taxon>
        <taxon>Hexacorallia</taxon>
        <taxon>Actiniaria</taxon>
        <taxon>Actiniidae</taxon>
        <taxon>Actinia</taxon>
    </lineage>
</organism>
<accession>A0A6P8J818</accession>
<dbReference type="AlphaFoldDB" id="A0A6P8J818"/>
<evidence type="ECO:0000256" key="2">
    <source>
        <dbReference type="SAM" id="SignalP"/>
    </source>
</evidence>
<dbReference type="Proteomes" id="UP000515163">
    <property type="component" value="Unplaced"/>
</dbReference>
<keyword evidence="3" id="KW-1185">Reference proteome</keyword>
<dbReference type="InParanoid" id="A0A6P8J818"/>
<evidence type="ECO:0000313" key="3">
    <source>
        <dbReference type="Proteomes" id="UP000515163"/>
    </source>
</evidence>
<keyword evidence="1" id="KW-1133">Transmembrane helix</keyword>
<proteinExistence type="predicted"/>
<dbReference type="GeneID" id="116307773"/>
<dbReference type="OrthoDB" id="10328106at2759"/>